<reference evidence="3 4" key="1">
    <citation type="submission" date="2018-06" db="EMBL/GenBank/DDBJ databases">
        <title>Genomic Encyclopedia of Archaeal and Bacterial Type Strains, Phase II (KMG-II): from individual species to whole genera.</title>
        <authorList>
            <person name="Goeker M."/>
        </authorList>
    </citation>
    <scope>NUCLEOTIDE SEQUENCE [LARGE SCALE GENOMIC DNA]</scope>
    <source>
        <strain evidence="3 4">KACC 16626</strain>
    </source>
</reference>
<comment type="caution">
    <text evidence="3">The sequence shown here is derived from an EMBL/GenBank/DDBJ whole genome shotgun (WGS) entry which is preliminary data.</text>
</comment>
<dbReference type="AlphaFoldDB" id="A0A318TLH3"/>
<dbReference type="EMBL" id="QJTJ01000021">
    <property type="protein sequence ID" value="PYF04700.1"/>
    <property type="molecule type" value="Genomic_DNA"/>
</dbReference>
<dbReference type="InterPro" id="IPR013830">
    <property type="entry name" value="SGNH_hydro"/>
</dbReference>
<evidence type="ECO:0000259" key="2">
    <source>
        <dbReference type="Pfam" id="PF13472"/>
    </source>
</evidence>
<gene>
    <name evidence="3" type="ORF">BJ095_12137</name>
</gene>
<dbReference type="PANTHER" id="PTHR30383">
    <property type="entry name" value="THIOESTERASE 1/PROTEASE 1/LYSOPHOSPHOLIPASE L1"/>
    <property type="match status" value="1"/>
</dbReference>
<protein>
    <submittedName>
        <fullName evidence="3">Lysophospholipase L1-like esterase</fullName>
    </submittedName>
</protein>
<dbReference type="PANTHER" id="PTHR30383:SF27">
    <property type="entry name" value="SPORE GERMINATION LIPASE LIPC"/>
    <property type="match status" value="1"/>
</dbReference>
<dbReference type="InterPro" id="IPR051532">
    <property type="entry name" value="Ester_Hydrolysis_Enzymes"/>
</dbReference>
<feature type="compositionally biased region" description="Acidic residues" evidence="1">
    <location>
        <begin position="63"/>
        <end position="75"/>
    </location>
</feature>
<dbReference type="Gene3D" id="3.40.50.1110">
    <property type="entry name" value="SGNH hydrolase"/>
    <property type="match status" value="1"/>
</dbReference>
<evidence type="ECO:0000313" key="4">
    <source>
        <dbReference type="Proteomes" id="UP000247416"/>
    </source>
</evidence>
<dbReference type="Pfam" id="PF13472">
    <property type="entry name" value="Lipase_GDSL_2"/>
    <property type="match status" value="1"/>
</dbReference>
<dbReference type="InterPro" id="IPR036514">
    <property type="entry name" value="SGNH_hydro_sf"/>
</dbReference>
<accession>A0A318TLH3</accession>
<dbReference type="OrthoDB" id="252349at2"/>
<dbReference type="RefSeq" id="WP_107936113.1">
    <property type="nucleotide sequence ID" value="NZ_CP085009.1"/>
</dbReference>
<keyword evidence="4" id="KW-1185">Reference proteome</keyword>
<sequence length="346" mass="39209">MKGVIILKRITILFVCCVVLLLGYLKVAGDKQVTNESSQKNLSNTIVALDANGATETDQPQQVEDETETEAQTEAEAEKHPVEGLDESVEELTLTTAFQESIEEQLLNELKLVPPEEIKEDSTRLYYLALGDSLTRGVGDEEQKNGYTKRLVEKLVQSTDVAEVILDNRGKRGRRSDQLLNLIKKGHYDYELKNAELITLTIGGNDIMKVVKKDLFELKRADFDKELVQFTNRYNEILTNIRTVNPEVPIIVIGLYNPFSVITDEITEFESIITEWNDTIEGTSSKYKNSCFVDIQDLFDENANLVYHSDFFHPNGYGYTIMTERILSMMKACHIEDSSNGLIFTN</sequence>
<evidence type="ECO:0000313" key="3">
    <source>
        <dbReference type="EMBL" id="PYF04700.1"/>
    </source>
</evidence>
<proteinExistence type="predicted"/>
<feature type="region of interest" description="Disordered" evidence="1">
    <location>
        <begin position="53"/>
        <end position="85"/>
    </location>
</feature>
<evidence type="ECO:0000256" key="1">
    <source>
        <dbReference type="SAM" id="MobiDB-lite"/>
    </source>
</evidence>
<feature type="domain" description="SGNH hydrolase-type esterase" evidence="2">
    <location>
        <begin position="129"/>
        <end position="320"/>
    </location>
</feature>
<name>A0A318TLH3_9BACL</name>
<dbReference type="GO" id="GO:0004622">
    <property type="term" value="F:phosphatidylcholine lysophospholipase activity"/>
    <property type="evidence" value="ECO:0007669"/>
    <property type="project" value="TreeGrafter"/>
</dbReference>
<organism evidence="3 4">
    <name type="scientific">Ureibacillus chungkukjangi</name>
    <dbReference type="NCBI Taxonomy" id="1202712"/>
    <lineage>
        <taxon>Bacteria</taxon>
        <taxon>Bacillati</taxon>
        <taxon>Bacillota</taxon>
        <taxon>Bacilli</taxon>
        <taxon>Bacillales</taxon>
        <taxon>Caryophanaceae</taxon>
        <taxon>Ureibacillus</taxon>
    </lineage>
</organism>
<dbReference type="SUPFAM" id="SSF52266">
    <property type="entry name" value="SGNH hydrolase"/>
    <property type="match status" value="1"/>
</dbReference>
<dbReference type="Proteomes" id="UP000247416">
    <property type="component" value="Unassembled WGS sequence"/>
</dbReference>